<dbReference type="RefSeq" id="WP_167074876.1">
    <property type="nucleotide sequence ID" value="NZ_JAAOZC010000010.1"/>
</dbReference>
<comment type="caution">
    <text evidence="1">The sequence shown here is derived from an EMBL/GenBank/DDBJ whole genome shotgun (WGS) entry which is preliminary data.</text>
</comment>
<keyword evidence="2" id="KW-1185">Reference proteome</keyword>
<reference evidence="1 2" key="1">
    <citation type="submission" date="2020-03" db="EMBL/GenBank/DDBJ databases">
        <title>Genomic Encyclopedia of Type Strains, Phase III (KMG-III): the genomes of soil and plant-associated and newly described type strains.</title>
        <authorList>
            <person name="Whitman W."/>
        </authorList>
    </citation>
    <scope>NUCLEOTIDE SEQUENCE [LARGE SCALE GENOMIC DNA]</scope>
    <source>
        <strain evidence="1 2">CECT 8804</strain>
    </source>
</reference>
<dbReference type="EMBL" id="JAAOZC010000010">
    <property type="protein sequence ID" value="NIJ09338.1"/>
    <property type="molecule type" value="Genomic_DNA"/>
</dbReference>
<dbReference type="Proteomes" id="UP000727456">
    <property type="component" value="Unassembled WGS sequence"/>
</dbReference>
<gene>
    <name evidence="1" type="ORF">FHS31_002970</name>
</gene>
<evidence type="ECO:0000313" key="2">
    <source>
        <dbReference type="Proteomes" id="UP000727456"/>
    </source>
</evidence>
<name>A0ABX0TUX4_9SPHN</name>
<accession>A0ABX0TUX4</accession>
<evidence type="ECO:0000313" key="1">
    <source>
        <dbReference type="EMBL" id="NIJ09338.1"/>
    </source>
</evidence>
<proteinExistence type="predicted"/>
<protein>
    <submittedName>
        <fullName evidence="1">Uncharacterized protein</fullName>
    </submittedName>
</protein>
<sequence length="289" mass="32143">MQPGFEDRVIVEALSERAGPPSDVLCLPLVATWLERIWRRLGDVLTPAVVAEFVNEPPEYVVSNDLSWLNERIYRATGRTVEIKSLTADRLRREFRALRAGHATRTDDVSGFYKNGLRILRADEIDAVARELFLGGSFPLATEDLFEKAIADLDARSRMGGREGRLYFCANERSLITRIGGSGHYLIYGSEYLYCIGIRVIGTYATKRALKAIGRPTMFVCDLPLKMMRDATLLEFAGGILEYMFCALVEGMEAHMLSPGSGSALSLTSDLPATSIVGHYHPIRVHDPL</sequence>
<organism evidence="1 2">
    <name type="scientific">Sphingomonas vulcanisoli</name>
    <dbReference type="NCBI Taxonomy" id="1658060"/>
    <lineage>
        <taxon>Bacteria</taxon>
        <taxon>Pseudomonadati</taxon>
        <taxon>Pseudomonadota</taxon>
        <taxon>Alphaproteobacteria</taxon>
        <taxon>Sphingomonadales</taxon>
        <taxon>Sphingomonadaceae</taxon>
        <taxon>Sphingomonas</taxon>
    </lineage>
</organism>